<comment type="similarity">
    <text evidence="4 16">Belongs to the cytochrome P450 family.</text>
</comment>
<dbReference type="GO" id="GO:0016712">
    <property type="term" value="F:oxidoreductase activity, acting on paired donors, with incorporation or reduction of molecular oxygen, reduced flavin or flavoprotein as one donor, and incorporation of one atom of oxygen"/>
    <property type="evidence" value="ECO:0007669"/>
    <property type="project" value="UniProtKB-EC"/>
</dbReference>
<dbReference type="GO" id="GO:0005789">
    <property type="term" value="C:endoplasmic reticulum membrane"/>
    <property type="evidence" value="ECO:0007669"/>
    <property type="project" value="UniProtKB-SubCell"/>
</dbReference>
<evidence type="ECO:0000256" key="6">
    <source>
        <dbReference type="ARBA" id="ARBA00022617"/>
    </source>
</evidence>
<dbReference type="Pfam" id="PF00067">
    <property type="entry name" value="p450"/>
    <property type="match status" value="1"/>
</dbReference>
<evidence type="ECO:0000313" key="19">
    <source>
        <dbReference type="RefSeq" id="XP_026761721.2"/>
    </source>
</evidence>
<dbReference type="InterPro" id="IPR036396">
    <property type="entry name" value="Cyt_P450_sf"/>
</dbReference>
<evidence type="ECO:0000256" key="14">
    <source>
        <dbReference type="ARBA" id="ARBA00047827"/>
    </source>
</evidence>
<dbReference type="AlphaFoldDB" id="A0A6J1WYB3"/>
<keyword evidence="13 17" id="KW-0472">Membrane</keyword>
<evidence type="ECO:0000256" key="7">
    <source>
        <dbReference type="ARBA" id="ARBA00022723"/>
    </source>
</evidence>
<gene>
    <name evidence="19" type="primary">LOC113520555</name>
</gene>
<dbReference type="GO" id="GO:0020037">
    <property type="term" value="F:heme binding"/>
    <property type="evidence" value="ECO:0007669"/>
    <property type="project" value="InterPro"/>
</dbReference>
<dbReference type="PANTHER" id="PTHR24292:SF54">
    <property type="entry name" value="CYP9F3-RELATED"/>
    <property type="match status" value="1"/>
</dbReference>
<evidence type="ECO:0000313" key="18">
    <source>
        <dbReference type="Proteomes" id="UP001652740"/>
    </source>
</evidence>
<evidence type="ECO:0000256" key="1">
    <source>
        <dbReference type="ARBA" id="ARBA00001971"/>
    </source>
</evidence>
<evidence type="ECO:0000256" key="9">
    <source>
        <dbReference type="ARBA" id="ARBA00022848"/>
    </source>
</evidence>
<dbReference type="PROSITE" id="PS00086">
    <property type="entry name" value="CYTOCHROME_P450"/>
    <property type="match status" value="1"/>
</dbReference>
<feature type="transmembrane region" description="Helical" evidence="17">
    <location>
        <begin position="20"/>
        <end position="41"/>
    </location>
</feature>
<reference evidence="19" key="1">
    <citation type="submission" date="2025-08" db="UniProtKB">
        <authorList>
            <consortium name="RefSeq"/>
        </authorList>
    </citation>
    <scope>IDENTIFICATION</scope>
    <source>
        <tissue evidence="19">Whole larvae</tissue>
    </source>
</reference>
<dbReference type="Proteomes" id="UP001652740">
    <property type="component" value="Unplaced"/>
</dbReference>
<feature type="binding site" description="axial binding residue" evidence="15">
    <location>
        <position position="457"/>
    </location>
    <ligand>
        <name>heme</name>
        <dbReference type="ChEBI" id="CHEBI:30413"/>
    </ligand>
    <ligandPart>
        <name>Fe</name>
        <dbReference type="ChEBI" id="CHEBI:18248"/>
    </ligandPart>
</feature>
<dbReference type="InterPro" id="IPR017972">
    <property type="entry name" value="Cyt_P450_CS"/>
</dbReference>
<dbReference type="InterPro" id="IPR002401">
    <property type="entry name" value="Cyt_P450_E_grp-I"/>
</dbReference>
<accession>A0A6J1WYB3</accession>
<keyword evidence="7 15" id="KW-0479">Metal-binding</keyword>
<dbReference type="PRINTS" id="PR00385">
    <property type="entry name" value="P450"/>
</dbReference>
<dbReference type="InterPro" id="IPR001128">
    <property type="entry name" value="Cyt_P450"/>
</dbReference>
<dbReference type="RefSeq" id="XP_026761721.2">
    <property type="nucleotide sequence ID" value="XM_026905920.3"/>
</dbReference>
<keyword evidence="8" id="KW-0256">Endoplasmic reticulum</keyword>
<evidence type="ECO:0000256" key="5">
    <source>
        <dbReference type="ARBA" id="ARBA00012109"/>
    </source>
</evidence>
<keyword evidence="11 15" id="KW-0408">Iron</keyword>
<evidence type="ECO:0000256" key="15">
    <source>
        <dbReference type="PIRSR" id="PIRSR602401-1"/>
    </source>
</evidence>
<keyword evidence="18" id="KW-1185">Reference proteome</keyword>
<keyword evidence="10 16" id="KW-0560">Oxidoreductase</keyword>
<dbReference type="Gene3D" id="1.10.630.10">
    <property type="entry name" value="Cytochrome P450"/>
    <property type="match status" value="1"/>
</dbReference>
<dbReference type="PANTHER" id="PTHR24292">
    <property type="entry name" value="CYTOCHROME P450"/>
    <property type="match status" value="1"/>
</dbReference>
<dbReference type="CDD" id="cd11056">
    <property type="entry name" value="CYP6-like"/>
    <property type="match status" value="1"/>
</dbReference>
<evidence type="ECO:0000256" key="12">
    <source>
        <dbReference type="ARBA" id="ARBA00023033"/>
    </source>
</evidence>
<keyword evidence="17" id="KW-1133">Transmembrane helix</keyword>
<dbReference type="PRINTS" id="PR00463">
    <property type="entry name" value="EP450I"/>
</dbReference>
<comment type="cofactor">
    <cofactor evidence="1 15">
        <name>heme</name>
        <dbReference type="ChEBI" id="CHEBI:30413"/>
    </cofactor>
</comment>
<evidence type="ECO:0000256" key="17">
    <source>
        <dbReference type="SAM" id="Phobius"/>
    </source>
</evidence>
<name>A0A6J1WYB3_GALME</name>
<proteinExistence type="inferred from homology"/>
<sequence>MEYFEEIKNILHFITKDCSVVLFVTIIFAIYFYYTSTFDYFEKRGIKYMKPTIFVGNMGKRIRSKESFHAFQLEIYNYFKGNPFGGFFEGRKPILYILDAELIKAITIRDFDCFVDRNTINSRIPNYLKRSLLILKGSEWKGVRSIITPAFSSARLKNMLPLLQLCCKQLVEYLKQYDGKDLDMKDTLGHYTLETIGACAFGIKGDALTDENAYFIKVAEKFNEMPKMKRIFLLFLMVLAPQLLKYLNISFLNQESIKELVKTLKMVKAERRLTGDKKNDFLQLLIDAAETERKDSGTKAKLYLDDDTIDAQSLLFLLAGYETSSTLLSFAIHVLATKPELQEKLRDHVVKMTDGQDITYDLLSQLTYLEGFLLETLRMYPPVSRVDRTCVKKYILPGTSVQVNVNDVVAIPIYGIHMDPEHYPEPHEFRPERFMGDEKNTRPSHLFLAFGVGPRNCIGLRFAMFSAKLAMVTLLKNFKFTTCPKTRDPINFSKRAVLLKAEDGLWVQLDSL</sequence>
<keyword evidence="17" id="KW-0812">Transmembrane</keyword>
<evidence type="ECO:0000256" key="11">
    <source>
        <dbReference type="ARBA" id="ARBA00023004"/>
    </source>
</evidence>
<evidence type="ECO:0000256" key="2">
    <source>
        <dbReference type="ARBA" id="ARBA00004174"/>
    </source>
</evidence>
<organism evidence="18 19">
    <name type="scientific">Galleria mellonella</name>
    <name type="common">Greater wax moth</name>
    <dbReference type="NCBI Taxonomy" id="7137"/>
    <lineage>
        <taxon>Eukaryota</taxon>
        <taxon>Metazoa</taxon>
        <taxon>Ecdysozoa</taxon>
        <taxon>Arthropoda</taxon>
        <taxon>Hexapoda</taxon>
        <taxon>Insecta</taxon>
        <taxon>Pterygota</taxon>
        <taxon>Neoptera</taxon>
        <taxon>Endopterygota</taxon>
        <taxon>Lepidoptera</taxon>
        <taxon>Glossata</taxon>
        <taxon>Ditrysia</taxon>
        <taxon>Pyraloidea</taxon>
        <taxon>Pyralidae</taxon>
        <taxon>Galleriinae</taxon>
        <taxon>Galleria</taxon>
    </lineage>
</organism>
<comment type="catalytic activity">
    <reaction evidence="14">
        <text>an organic molecule + reduced [NADPH--hemoprotein reductase] + O2 = an alcohol + oxidized [NADPH--hemoprotein reductase] + H2O + H(+)</text>
        <dbReference type="Rhea" id="RHEA:17149"/>
        <dbReference type="Rhea" id="RHEA-COMP:11964"/>
        <dbReference type="Rhea" id="RHEA-COMP:11965"/>
        <dbReference type="ChEBI" id="CHEBI:15377"/>
        <dbReference type="ChEBI" id="CHEBI:15378"/>
        <dbReference type="ChEBI" id="CHEBI:15379"/>
        <dbReference type="ChEBI" id="CHEBI:30879"/>
        <dbReference type="ChEBI" id="CHEBI:57618"/>
        <dbReference type="ChEBI" id="CHEBI:58210"/>
        <dbReference type="ChEBI" id="CHEBI:142491"/>
        <dbReference type="EC" id="1.14.14.1"/>
    </reaction>
</comment>
<dbReference type="KEGG" id="gmw:113520555"/>
<dbReference type="SUPFAM" id="SSF48264">
    <property type="entry name" value="Cytochrome P450"/>
    <property type="match status" value="1"/>
</dbReference>
<dbReference type="EC" id="1.14.14.1" evidence="5"/>
<evidence type="ECO:0000256" key="8">
    <source>
        <dbReference type="ARBA" id="ARBA00022824"/>
    </source>
</evidence>
<keyword evidence="12 16" id="KW-0503">Monooxygenase</keyword>
<protein>
    <recommendedName>
        <fullName evidence="5">unspecific monooxygenase</fullName>
        <ecNumber evidence="5">1.14.14.1</ecNumber>
    </recommendedName>
</protein>
<dbReference type="GO" id="GO:0005506">
    <property type="term" value="F:iron ion binding"/>
    <property type="evidence" value="ECO:0007669"/>
    <property type="project" value="InterPro"/>
</dbReference>
<evidence type="ECO:0000256" key="3">
    <source>
        <dbReference type="ARBA" id="ARBA00004406"/>
    </source>
</evidence>
<dbReference type="GeneID" id="113520555"/>
<evidence type="ECO:0000256" key="13">
    <source>
        <dbReference type="ARBA" id="ARBA00023136"/>
    </source>
</evidence>
<evidence type="ECO:0000256" key="4">
    <source>
        <dbReference type="ARBA" id="ARBA00010617"/>
    </source>
</evidence>
<comment type="subcellular location">
    <subcellularLocation>
        <location evidence="3">Endoplasmic reticulum membrane</location>
        <topology evidence="3">Peripheral membrane protein</topology>
    </subcellularLocation>
    <subcellularLocation>
        <location evidence="2">Microsome membrane</location>
        <topology evidence="2">Peripheral membrane protein</topology>
    </subcellularLocation>
</comment>
<keyword evidence="6 15" id="KW-0349">Heme</keyword>
<keyword evidence="9" id="KW-0492">Microsome</keyword>
<dbReference type="InterPro" id="IPR050476">
    <property type="entry name" value="Insect_CytP450_Detox"/>
</dbReference>
<evidence type="ECO:0000256" key="16">
    <source>
        <dbReference type="RuleBase" id="RU000461"/>
    </source>
</evidence>
<evidence type="ECO:0000256" key="10">
    <source>
        <dbReference type="ARBA" id="ARBA00023002"/>
    </source>
</evidence>